<dbReference type="InterPro" id="IPR006674">
    <property type="entry name" value="HD_domain"/>
</dbReference>
<evidence type="ECO:0000313" key="3">
    <source>
        <dbReference type="Proteomes" id="UP000824162"/>
    </source>
</evidence>
<proteinExistence type="predicted"/>
<feature type="domain" description="HD" evidence="1">
    <location>
        <begin position="25"/>
        <end position="117"/>
    </location>
</feature>
<reference evidence="2" key="2">
    <citation type="submission" date="2021-04" db="EMBL/GenBank/DDBJ databases">
        <authorList>
            <person name="Gilroy R."/>
        </authorList>
    </citation>
    <scope>NUCLEOTIDE SEQUENCE</scope>
    <source>
        <strain evidence="2">5790</strain>
    </source>
</reference>
<comment type="caution">
    <text evidence="2">The sequence shown here is derived from an EMBL/GenBank/DDBJ whole genome shotgun (WGS) entry which is preliminary data.</text>
</comment>
<dbReference type="SUPFAM" id="SSF109604">
    <property type="entry name" value="HD-domain/PDEase-like"/>
    <property type="match status" value="1"/>
</dbReference>
<protein>
    <submittedName>
        <fullName evidence="2">HD domain-containing protein</fullName>
    </submittedName>
</protein>
<dbReference type="EMBL" id="DXIJ01000024">
    <property type="protein sequence ID" value="HIV85411.1"/>
    <property type="molecule type" value="Genomic_DNA"/>
</dbReference>
<organism evidence="2 3">
    <name type="scientific">Candidatus Monoglobus merdigallinarum</name>
    <dbReference type="NCBI Taxonomy" id="2838698"/>
    <lineage>
        <taxon>Bacteria</taxon>
        <taxon>Bacillati</taxon>
        <taxon>Bacillota</taxon>
        <taxon>Clostridia</taxon>
        <taxon>Monoglobales</taxon>
        <taxon>Monoglobaceae</taxon>
        <taxon>Monoglobus</taxon>
    </lineage>
</organism>
<dbReference type="Proteomes" id="UP000824162">
    <property type="component" value="Unassembled WGS sequence"/>
</dbReference>
<dbReference type="CDD" id="cd00077">
    <property type="entry name" value="HDc"/>
    <property type="match status" value="1"/>
</dbReference>
<reference evidence="2" key="1">
    <citation type="journal article" date="2021" name="PeerJ">
        <title>Extensive microbial diversity within the chicken gut microbiome revealed by metagenomics and culture.</title>
        <authorList>
            <person name="Gilroy R."/>
            <person name="Ravi A."/>
            <person name="Getino M."/>
            <person name="Pursley I."/>
            <person name="Horton D.L."/>
            <person name="Alikhan N.F."/>
            <person name="Baker D."/>
            <person name="Gharbi K."/>
            <person name="Hall N."/>
            <person name="Watson M."/>
            <person name="Adriaenssens E.M."/>
            <person name="Foster-Nyarko E."/>
            <person name="Jarju S."/>
            <person name="Secka A."/>
            <person name="Antonio M."/>
            <person name="Oren A."/>
            <person name="Chaudhuri R.R."/>
            <person name="La Ragione R."/>
            <person name="Hildebrand F."/>
            <person name="Pallen M.J."/>
        </authorList>
    </citation>
    <scope>NUCLEOTIDE SEQUENCE</scope>
    <source>
        <strain evidence="2">5790</strain>
    </source>
</reference>
<dbReference type="InterPro" id="IPR003607">
    <property type="entry name" value="HD/PDEase_dom"/>
</dbReference>
<dbReference type="Pfam" id="PF01966">
    <property type="entry name" value="HD"/>
    <property type="match status" value="1"/>
</dbReference>
<accession>A0A9D1TLD2</accession>
<evidence type="ECO:0000259" key="1">
    <source>
        <dbReference type="Pfam" id="PF01966"/>
    </source>
</evidence>
<sequence>MTDTEKQLHEVKKRMIEFYKGDPKRVYHFLAVYSIAEVIGKEEGLTKDVLCILLTAALVHDIGIKASEEKYGSSAGVYQEKEGPFYARQLLEETGYDRADIDRICFLVGHHHSYSMVDGLDFRILVEADFIVNAYEDRLSSDAIRKLSENVFKTEAGIRLLHTLFLT</sequence>
<gene>
    <name evidence="2" type="ORF">H9900_01220</name>
</gene>
<dbReference type="AlphaFoldDB" id="A0A9D1TLD2"/>
<name>A0A9D1TLD2_9FIRM</name>
<evidence type="ECO:0000313" key="2">
    <source>
        <dbReference type="EMBL" id="HIV85411.1"/>
    </source>
</evidence>
<dbReference type="Gene3D" id="1.10.3210.10">
    <property type="entry name" value="Hypothetical protein af1432"/>
    <property type="match status" value="1"/>
</dbReference>